<dbReference type="EMBL" id="JALJOV010000259">
    <property type="protein sequence ID" value="KAK9865327.1"/>
    <property type="molecule type" value="Genomic_DNA"/>
</dbReference>
<dbReference type="InterPro" id="IPR037198">
    <property type="entry name" value="MutL_C_sf"/>
</dbReference>
<dbReference type="Pfam" id="PF13589">
    <property type="entry name" value="HATPase_c_3"/>
    <property type="match status" value="1"/>
</dbReference>
<keyword evidence="5" id="KW-1185">Reference proteome</keyword>
<dbReference type="GO" id="GO:0006298">
    <property type="term" value="P:mismatch repair"/>
    <property type="evidence" value="ECO:0007669"/>
    <property type="project" value="InterPro"/>
</dbReference>
<dbReference type="InterPro" id="IPR020568">
    <property type="entry name" value="Ribosomal_Su5_D2-typ_SF"/>
</dbReference>
<proteinExistence type="inferred from homology"/>
<name>A0AAW1T8E0_9CHLO</name>
<dbReference type="SMART" id="SM01340">
    <property type="entry name" value="DNA_mis_repair"/>
    <property type="match status" value="1"/>
</dbReference>
<dbReference type="InterPro" id="IPR038973">
    <property type="entry name" value="MutL/Mlh/Pms-like"/>
</dbReference>
<protein>
    <recommendedName>
        <fullName evidence="3">DNA mismatch repair protein S5 domain-containing protein</fullName>
    </recommendedName>
</protein>
<accession>A0AAW1T8E0</accession>
<dbReference type="GO" id="GO:0030983">
    <property type="term" value="F:mismatched DNA binding"/>
    <property type="evidence" value="ECO:0007669"/>
    <property type="project" value="InterPro"/>
</dbReference>
<dbReference type="GO" id="GO:0005524">
    <property type="term" value="F:ATP binding"/>
    <property type="evidence" value="ECO:0007669"/>
    <property type="project" value="InterPro"/>
</dbReference>
<evidence type="ECO:0000256" key="2">
    <source>
        <dbReference type="ARBA" id="ARBA00022763"/>
    </source>
</evidence>
<keyword evidence="2" id="KW-0227">DNA damage</keyword>
<gene>
    <name evidence="4" type="ORF">WJX84_000467</name>
</gene>
<comment type="caution">
    <text evidence="4">The sequence shown here is derived from an EMBL/GenBank/DDBJ whole genome shotgun (WGS) entry which is preliminary data.</text>
</comment>
<dbReference type="SUPFAM" id="SSF54211">
    <property type="entry name" value="Ribosomal protein S5 domain 2-like"/>
    <property type="match status" value="1"/>
</dbReference>
<dbReference type="GO" id="GO:0032300">
    <property type="term" value="C:mismatch repair complex"/>
    <property type="evidence" value="ECO:0007669"/>
    <property type="project" value="InterPro"/>
</dbReference>
<dbReference type="Proteomes" id="UP001485043">
    <property type="component" value="Unassembled WGS sequence"/>
</dbReference>
<dbReference type="PANTHER" id="PTHR10073:SF47">
    <property type="entry name" value="DNA MISMATCH REPAIR PROTEIN MLH3"/>
    <property type="match status" value="1"/>
</dbReference>
<reference evidence="4 5" key="1">
    <citation type="journal article" date="2024" name="Nat. Commun.">
        <title>Phylogenomics reveals the evolutionary origins of lichenization in chlorophyte algae.</title>
        <authorList>
            <person name="Puginier C."/>
            <person name="Libourel C."/>
            <person name="Otte J."/>
            <person name="Skaloud P."/>
            <person name="Haon M."/>
            <person name="Grisel S."/>
            <person name="Petersen M."/>
            <person name="Berrin J.G."/>
            <person name="Delaux P.M."/>
            <person name="Dal Grande F."/>
            <person name="Keller J."/>
        </authorList>
    </citation>
    <scope>NUCLEOTIDE SEQUENCE [LARGE SCALE GENOMIC DNA]</scope>
    <source>
        <strain evidence="4 5">SAG 2523</strain>
    </source>
</reference>
<organism evidence="4 5">
    <name type="scientific">Apatococcus fuscideae</name>
    <dbReference type="NCBI Taxonomy" id="2026836"/>
    <lineage>
        <taxon>Eukaryota</taxon>
        <taxon>Viridiplantae</taxon>
        <taxon>Chlorophyta</taxon>
        <taxon>core chlorophytes</taxon>
        <taxon>Trebouxiophyceae</taxon>
        <taxon>Chlorellales</taxon>
        <taxon>Chlorellaceae</taxon>
        <taxon>Apatococcus</taxon>
    </lineage>
</organism>
<dbReference type="AlphaFoldDB" id="A0AAW1T8E0"/>
<feature type="domain" description="DNA mismatch repair protein S5" evidence="3">
    <location>
        <begin position="219"/>
        <end position="349"/>
    </location>
</feature>
<comment type="similarity">
    <text evidence="1">Belongs to the DNA mismatch repair MutL/HexB family.</text>
</comment>
<dbReference type="NCBIfam" id="TIGR00585">
    <property type="entry name" value="mutl"/>
    <property type="match status" value="1"/>
</dbReference>
<sequence>MGGTRHPRIERLQSHVARTLRSQTAVSGLARTVEELVCNSVDAQASKVVVELDALLLSVRVEDDGAGIAEDSFDLLCQRSCSSKLTSGNQLSQVETLGFKGEALASIANSSVLEVTSRARGSFETHIKLIRGGDALKQGLALEQRQQQGTAVTVRDFLYNQPVRRKQLQAGLATEIEKIRDLIFRLALPYPHVSFHLLDCAKGKTIMFLRKDRTLTEVLPTICGQDLAPLRAVQASHDGKQLEGFALEPPSGGSSKSQQLLYLNRRPVQPGPVLKLITEMFHEVARRLDKCGRVSSKPPTAHGPAFLLQLECPRNLYDITYEADKSLAVFKDWAPILKLLQAEITSQEPSAYIKGSQQAGGAVSGRLSLDGRNLANELADMPVAARHTWPSALQPEHQEGPSTGSVPLACPSGWRATVQSPHSHHGGAVQPSQQEILDDPAELDRGGGVLQQWVNPVIAPPTAQPIIDLPSLGQTTATLPLTHSSLRQARLVGQAANSFIAVTCPDGSLALLDQHAAHERVRLESLSAQ</sequence>
<dbReference type="Gene3D" id="3.30.1540.20">
    <property type="entry name" value="MutL, C-terminal domain, dimerisation subdomain"/>
    <property type="match status" value="1"/>
</dbReference>
<dbReference type="SUPFAM" id="SSF55874">
    <property type="entry name" value="ATPase domain of HSP90 chaperone/DNA topoisomerase II/histidine kinase"/>
    <property type="match status" value="1"/>
</dbReference>
<dbReference type="Gene3D" id="3.30.230.10">
    <property type="match status" value="1"/>
</dbReference>
<dbReference type="GO" id="GO:0016887">
    <property type="term" value="F:ATP hydrolysis activity"/>
    <property type="evidence" value="ECO:0007669"/>
    <property type="project" value="InterPro"/>
</dbReference>
<evidence type="ECO:0000256" key="1">
    <source>
        <dbReference type="ARBA" id="ARBA00006082"/>
    </source>
</evidence>
<dbReference type="InterPro" id="IPR002099">
    <property type="entry name" value="MutL/Mlh/PMS"/>
</dbReference>
<evidence type="ECO:0000313" key="4">
    <source>
        <dbReference type="EMBL" id="KAK9865327.1"/>
    </source>
</evidence>
<dbReference type="InterPro" id="IPR014721">
    <property type="entry name" value="Ribsml_uS5_D2-typ_fold_subgr"/>
</dbReference>
<dbReference type="InterPro" id="IPR013507">
    <property type="entry name" value="DNA_mismatch_S5_2-like"/>
</dbReference>
<dbReference type="GO" id="GO:0140664">
    <property type="term" value="F:ATP-dependent DNA damage sensor activity"/>
    <property type="evidence" value="ECO:0007669"/>
    <property type="project" value="InterPro"/>
</dbReference>
<dbReference type="PANTHER" id="PTHR10073">
    <property type="entry name" value="DNA MISMATCH REPAIR PROTEIN MLH, PMS, MUTL"/>
    <property type="match status" value="1"/>
</dbReference>
<evidence type="ECO:0000259" key="3">
    <source>
        <dbReference type="SMART" id="SM01340"/>
    </source>
</evidence>
<feature type="non-terminal residue" evidence="4">
    <location>
        <position position="529"/>
    </location>
</feature>
<dbReference type="Gene3D" id="3.30.565.10">
    <property type="entry name" value="Histidine kinase-like ATPase, C-terminal domain"/>
    <property type="match status" value="1"/>
</dbReference>
<dbReference type="SUPFAM" id="SSF118116">
    <property type="entry name" value="DNA mismatch repair protein MutL"/>
    <property type="match status" value="1"/>
</dbReference>
<evidence type="ECO:0000313" key="5">
    <source>
        <dbReference type="Proteomes" id="UP001485043"/>
    </source>
</evidence>
<dbReference type="InterPro" id="IPR036890">
    <property type="entry name" value="HATPase_C_sf"/>
</dbReference>
<dbReference type="InterPro" id="IPR042120">
    <property type="entry name" value="MutL_C_dimsub"/>
</dbReference>